<evidence type="ECO:0000256" key="6">
    <source>
        <dbReference type="PROSITE-ProRule" id="PRU01240"/>
    </source>
</evidence>
<dbReference type="Pfam" id="PF03797">
    <property type="entry name" value="Autotransporter"/>
    <property type="match status" value="1"/>
</dbReference>
<dbReference type="PROSITE" id="PS51208">
    <property type="entry name" value="AUTOTRANSPORTER"/>
    <property type="match status" value="1"/>
</dbReference>
<keyword evidence="7" id="KW-0175">Coiled coil</keyword>
<dbReference type="Pfam" id="PF12951">
    <property type="entry name" value="PATR"/>
    <property type="match status" value="1"/>
</dbReference>
<dbReference type="Gene3D" id="3.40.50.200">
    <property type="entry name" value="Peptidase S8/S53 domain"/>
    <property type="match status" value="1"/>
</dbReference>
<dbReference type="InterPro" id="IPR015500">
    <property type="entry name" value="Peptidase_S8_subtilisin-rel"/>
</dbReference>
<gene>
    <name evidence="9" type="ORF">DUT91_24540</name>
</gene>
<dbReference type="PRINTS" id="PR00723">
    <property type="entry name" value="SUBTILISIN"/>
</dbReference>
<dbReference type="PROSITE" id="PS00138">
    <property type="entry name" value="SUBTILASE_SER"/>
    <property type="match status" value="1"/>
</dbReference>
<keyword evidence="5 6" id="KW-0720">Serine protease</keyword>
<feature type="active site" description="Charge relay system" evidence="6">
    <location>
        <position position="165"/>
    </location>
</feature>
<dbReference type="NCBIfam" id="TIGR02601">
    <property type="entry name" value="autotrns_rpt"/>
    <property type="match status" value="1"/>
</dbReference>
<keyword evidence="10" id="KW-1185">Reference proteome</keyword>
<reference evidence="9 10" key="1">
    <citation type="submission" date="2018-07" db="EMBL/GenBank/DDBJ databases">
        <title>The draft genome of Phyllobacterium salinisoli.</title>
        <authorList>
            <person name="Liu L."/>
            <person name="Li L."/>
            <person name="Zhang X."/>
            <person name="Liang L."/>
        </authorList>
    </citation>
    <scope>NUCLEOTIDE SEQUENCE [LARGE SCALE GENOMIC DNA]</scope>
    <source>
        <strain evidence="9 10">LLAN61</strain>
    </source>
</reference>
<evidence type="ECO:0000256" key="7">
    <source>
        <dbReference type="SAM" id="Coils"/>
    </source>
</evidence>
<evidence type="ECO:0000256" key="1">
    <source>
        <dbReference type="ARBA" id="ARBA00011073"/>
    </source>
</evidence>
<dbReference type="InterPro" id="IPR036852">
    <property type="entry name" value="Peptidase_S8/S53_dom_sf"/>
</dbReference>
<dbReference type="PROSITE" id="PS51892">
    <property type="entry name" value="SUBTILASE"/>
    <property type="match status" value="1"/>
</dbReference>
<dbReference type="AlphaFoldDB" id="A0A368K095"/>
<dbReference type="InterPro" id="IPR000209">
    <property type="entry name" value="Peptidase_S8/S53_dom"/>
</dbReference>
<evidence type="ECO:0000256" key="4">
    <source>
        <dbReference type="ARBA" id="ARBA00022801"/>
    </source>
</evidence>
<dbReference type="Gene3D" id="2.40.128.130">
    <property type="entry name" value="Autotransporter beta-domain"/>
    <property type="match status" value="1"/>
</dbReference>
<comment type="caution">
    <text evidence="9">The sequence shown here is derived from an EMBL/GenBank/DDBJ whole genome shotgun (WGS) entry which is preliminary data.</text>
</comment>
<organism evidence="9 10">
    <name type="scientific">Phyllobacterium salinisoli</name>
    <dbReference type="NCBI Taxonomy" id="1899321"/>
    <lineage>
        <taxon>Bacteria</taxon>
        <taxon>Pseudomonadati</taxon>
        <taxon>Pseudomonadota</taxon>
        <taxon>Alphaproteobacteria</taxon>
        <taxon>Hyphomicrobiales</taxon>
        <taxon>Phyllobacteriaceae</taxon>
        <taxon>Phyllobacterium</taxon>
    </lineage>
</organism>
<keyword evidence="3" id="KW-0732">Signal</keyword>
<evidence type="ECO:0000313" key="9">
    <source>
        <dbReference type="EMBL" id="RCS21380.1"/>
    </source>
</evidence>
<evidence type="ECO:0000313" key="10">
    <source>
        <dbReference type="Proteomes" id="UP000253420"/>
    </source>
</evidence>
<sequence length="1127" mass="118856">MIRTTDLSRDASCLNRLYLFRKYLTAYVFTTALCGGLLPGALAQELDGKYYSSDGTRADDLNSAKESWRNDPEFNGNWGLKAINADGAYALGYSGLGSRIGIIDQPVWSLHPEFSEKINSEDKLTFKTTSGIRVYDDPYLPVKSGDPFLFDGSIYSDGRNGVATHGTHVAGIAAGNRDTTTSNWGVMQGVAYDARIFAADNGDPGPEDGIVKGNDGGVYLAAWRAMIDSNVDVITNSWGIGISSSRWKYDQAAAQFQEIKSILGTAEGGAYDGVIEAARKGIIIEFSAGNDSGADPDAMAGFATFMPELEKNWITTMSVQLNSRDPNGVTRSGFSSNCGYAKYFCVAAPGTRINSSVVEADLTGKEPGDTLTDLKAGYKKFNGTSMAGPFVSGSIGVLKQRFPYLLNRDVNDILKSSSTDLGESGVDEVYGWGLINLDKAMRGPGQFLGRTEARLPYGISDTWSNDISDEAMQQRQLEEQSEIATWEKKKAELESKLSSAPTLSESELAANEKVRNTIAVTQERIDKLSSKTNTDYEGGLTKSDFGQLILAGTNTYRGDTIIDGGELVIAEGGSIISSSFINYRALLTVDGTIAEAMVNGGWLRVSTSGATGDVTLNGGVLEGNGLVGSIMAHAGGMVIPGNSVSTLSVKGNAVFDSGSGLVIPVAPSGRSGLLDVSGTASLNGGAVIITPENGAAPLAAAEVLELLGQKYTVLKATGGRTGEFSGVSPAYYFIGGVLSYGDNDVAVSLSRNNRAFADAGVTYNQKAAANGIESLKISNRLYDLVVTTSLAEDLPAAFSSLSGEIHSSLKGTLMEDGRFVRDAAIGRIRAAFAAVADIAIAPVKSTGQEVYTGASGPTSWAKTYGSWSHADGDGNAAAYRKHIGGFVTGVDGMIADTWLLGILAGYGNSSVDSQLGNASVGSYEVGIYGGIQIDALTISLGASLAQHEINTSRKAWLQDVRESNNADYGANSFQLFGEAAYRIAIPYAAIEPFVNVAYTRLKTDSFTESGGITGLTGFSESNDVTMTTLGLRASHDIILSENTAVKGRGMLGWNHGFGDVRSDSRLAFAGGNSFTIEGLPIAQDVFIVEAGFDINLNKATTLGISYTGQFSSLARDNAVKADLTVKF</sequence>
<comment type="similarity">
    <text evidence="1 6">Belongs to the peptidase S8 family.</text>
</comment>
<dbReference type="InterPro" id="IPR034061">
    <property type="entry name" value="Peptidases_S8_Autotransporter"/>
</dbReference>
<feature type="active site" description="Charge relay system" evidence="6">
    <location>
        <position position="385"/>
    </location>
</feature>
<dbReference type="Pfam" id="PF00082">
    <property type="entry name" value="Peptidase_S8"/>
    <property type="match status" value="1"/>
</dbReference>
<accession>A0A368K095</accession>
<keyword evidence="4 6" id="KW-0378">Hydrolase</keyword>
<dbReference type="GO" id="GO:0019867">
    <property type="term" value="C:outer membrane"/>
    <property type="evidence" value="ECO:0007669"/>
    <property type="project" value="InterPro"/>
</dbReference>
<dbReference type="PANTHER" id="PTHR43399:SF4">
    <property type="entry name" value="CELL WALL-ASSOCIATED PROTEASE"/>
    <property type="match status" value="1"/>
</dbReference>
<feature type="domain" description="Autotransporter" evidence="8">
    <location>
        <begin position="852"/>
        <end position="1127"/>
    </location>
</feature>
<dbReference type="InterPro" id="IPR036709">
    <property type="entry name" value="Autotransporte_beta_dom_sf"/>
</dbReference>
<dbReference type="SUPFAM" id="SSF103515">
    <property type="entry name" value="Autotransporter"/>
    <property type="match status" value="1"/>
</dbReference>
<dbReference type="InterPro" id="IPR005546">
    <property type="entry name" value="Autotransporte_beta"/>
</dbReference>
<dbReference type="OrthoDB" id="9804931at2"/>
<dbReference type="PANTHER" id="PTHR43399">
    <property type="entry name" value="SUBTILISIN-RELATED"/>
    <property type="match status" value="1"/>
</dbReference>
<keyword evidence="2 6" id="KW-0645">Protease</keyword>
<dbReference type="InterPro" id="IPR022398">
    <property type="entry name" value="Peptidase_S8_His-AS"/>
</dbReference>
<dbReference type="GO" id="GO:0004252">
    <property type="term" value="F:serine-type endopeptidase activity"/>
    <property type="evidence" value="ECO:0007669"/>
    <property type="project" value="UniProtKB-UniRule"/>
</dbReference>
<dbReference type="PROSITE" id="PS00137">
    <property type="entry name" value="SUBTILASE_HIS"/>
    <property type="match status" value="1"/>
</dbReference>
<evidence type="ECO:0000259" key="8">
    <source>
        <dbReference type="PROSITE" id="PS51208"/>
    </source>
</evidence>
<proteinExistence type="inferred from homology"/>
<dbReference type="RefSeq" id="WP_114443002.1">
    <property type="nucleotide sequence ID" value="NZ_QOZG01000052.1"/>
</dbReference>
<dbReference type="Proteomes" id="UP000253420">
    <property type="component" value="Unassembled WGS sequence"/>
</dbReference>
<dbReference type="InterPro" id="IPR051048">
    <property type="entry name" value="Peptidase_S8/S53_subtilisin"/>
</dbReference>
<dbReference type="EMBL" id="QOZG01000052">
    <property type="protein sequence ID" value="RCS21380.1"/>
    <property type="molecule type" value="Genomic_DNA"/>
</dbReference>
<dbReference type="InterPro" id="IPR023828">
    <property type="entry name" value="Peptidase_S8_Ser-AS"/>
</dbReference>
<name>A0A368K095_9HYPH</name>
<evidence type="ECO:0000256" key="3">
    <source>
        <dbReference type="ARBA" id="ARBA00022729"/>
    </source>
</evidence>
<evidence type="ECO:0000256" key="5">
    <source>
        <dbReference type="ARBA" id="ARBA00022825"/>
    </source>
</evidence>
<dbReference type="GO" id="GO:0006508">
    <property type="term" value="P:proteolysis"/>
    <property type="evidence" value="ECO:0007669"/>
    <property type="project" value="UniProtKB-KW"/>
</dbReference>
<dbReference type="InterPro" id="IPR013425">
    <property type="entry name" value="Autotrns_rpt"/>
</dbReference>
<protein>
    <submittedName>
        <fullName evidence="9">Autotransporter domain-containing protein</fullName>
    </submittedName>
</protein>
<dbReference type="InterPro" id="IPR006315">
    <property type="entry name" value="OM_autotransptr_brl_dom"/>
</dbReference>
<dbReference type="CDD" id="cd04848">
    <property type="entry name" value="Peptidases_S8_Autotransporter_serine_protease_like"/>
    <property type="match status" value="1"/>
</dbReference>
<feature type="coiled-coil region" evidence="7">
    <location>
        <begin position="474"/>
        <end position="531"/>
    </location>
</feature>
<evidence type="ECO:0000256" key="2">
    <source>
        <dbReference type="ARBA" id="ARBA00022670"/>
    </source>
</evidence>
<dbReference type="SUPFAM" id="SSF52743">
    <property type="entry name" value="Subtilisin-like"/>
    <property type="match status" value="1"/>
</dbReference>
<feature type="active site" description="Charge relay system" evidence="6">
    <location>
        <position position="104"/>
    </location>
</feature>
<dbReference type="NCBIfam" id="TIGR01414">
    <property type="entry name" value="autotrans_barl"/>
    <property type="match status" value="1"/>
</dbReference>
<dbReference type="SMART" id="SM00869">
    <property type="entry name" value="Autotransporter"/>
    <property type="match status" value="1"/>
</dbReference>